<evidence type="ECO:0000256" key="2">
    <source>
        <dbReference type="ARBA" id="ARBA00022827"/>
    </source>
</evidence>
<dbReference type="EMBL" id="UOEV01000032">
    <property type="protein sequence ID" value="VAW32255.1"/>
    <property type="molecule type" value="Genomic_DNA"/>
</dbReference>
<evidence type="ECO:0000259" key="6">
    <source>
        <dbReference type="Pfam" id="PF07992"/>
    </source>
</evidence>
<dbReference type="PANTHER" id="PTHR48105">
    <property type="entry name" value="THIOREDOXIN REDUCTASE 1-RELATED-RELATED"/>
    <property type="match status" value="1"/>
</dbReference>
<dbReference type="PRINTS" id="PR00469">
    <property type="entry name" value="PNDRDTASEII"/>
</dbReference>
<dbReference type="InterPro" id="IPR023753">
    <property type="entry name" value="FAD/NAD-binding_dom"/>
</dbReference>
<feature type="domain" description="FAD/NAD(P)-binding" evidence="6">
    <location>
        <begin position="9"/>
        <end position="307"/>
    </location>
</feature>
<proteinExistence type="predicted"/>
<evidence type="ECO:0000313" key="7">
    <source>
        <dbReference type="EMBL" id="VAW32255.1"/>
    </source>
</evidence>
<keyword evidence="1" id="KW-0285">Flavoprotein</keyword>
<dbReference type="SUPFAM" id="SSF51905">
    <property type="entry name" value="FAD/NAD(P)-binding domain"/>
    <property type="match status" value="1"/>
</dbReference>
<evidence type="ECO:0000256" key="4">
    <source>
        <dbReference type="ARBA" id="ARBA00023157"/>
    </source>
</evidence>
<dbReference type="InterPro" id="IPR050097">
    <property type="entry name" value="Ferredoxin-NADP_redctase_2"/>
</dbReference>
<evidence type="ECO:0000256" key="5">
    <source>
        <dbReference type="ARBA" id="ARBA00023284"/>
    </source>
</evidence>
<keyword evidence="5" id="KW-0676">Redox-active center</keyword>
<sequence length="326" mass="34932">MSDTNTKLFDLIIIGGGPAGISCGIYAARKQLSTLVLAETLSGQSVVSEGIENWIGTIKISGSDLAKAMSEHLNAYKGDVVEIREGTRVSSLSFDKDGAYFHVTSESGDSFISRAVFIGSGASRRKLNIPGADKFEHKGVTYCASCDGPLYTNADVAVIGGGNAGFETAAQLLAYAKSVTLVHRSKDFRADPITVKELLKYPNFRALTLTEPIEVKGDQFVTGLVVKQKETGETTTLPVTGVFVEIGTVPNTDFAKDILALDETNHIKVDSKTQRAYSAKDVDSVLEGVWAAGDCTDEIYHQNNIAAGDGVKASEDLYHWIATHRS</sequence>
<dbReference type="Gene3D" id="3.50.50.60">
    <property type="entry name" value="FAD/NAD(P)-binding domain"/>
    <property type="match status" value="2"/>
</dbReference>
<accession>A0A3B0UME6</accession>
<dbReference type="AlphaFoldDB" id="A0A3B0UME6"/>
<name>A0A3B0UME6_9ZZZZ</name>
<keyword evidence="3 7" id="KW-0560">Oxidoreductase</keyword>
<protein>
    <submittedName>
        <fullName evidence="7">Thioredoxin reductase</fullName>
        <ecNumber evidence="7">1.8.1.9</ecNumber>
    </submittedName>
</protein>
<dbReference type="Pfam" id="PF07992">
    <property type="entry name" value="Pyr_redox_2"/>
    <property type="match status" value="1"/>
</dbReference>
<organism evidence="7">
    <name type="scientific">hydrothermal vent metagenome</name>
    <dbReference type="NCBI Taxonomy" id="652676"/>
    <lineage>
        <taxon>unclassified sequences</taxon>
        <taxon>metagenomes</taxon>
        <taxon>ecological metagenomes</taxon>
    </lineage>
</organism>
<keyword evidence="4" id="KW-1015">Disulfide bond</keyword>
<reference evidence="7" key="1">
    <citation type="submission" date="2018-06" db="EMBL/GenBank/DDBJ databases">
        <authorList>
            <person name="Zhirakovskaya E."/>
        </authorList>
    </citation>
    <scope>NUCLEOTIDE SEQUENCE</scope>
</reference>
<dbReference type="PRINTS" id="PR00368">
    <property type="entry name" value="FADPNR"/>
</dbReference>
<dbReference type="EC" id="1.8.1.9" evidence="7"/>
<evidence type="ECO:0000256" key="3">
    <source>
        <dbReference type="ARBA" id="ARBA00023002"/>
    </source>
</evidence>
<dbReference type="GO" id="GO:0004791">
    <property type="term" value="F:thioredoxin-disulfide reductase (NADPH) activity"/>
    <property type="evidence" value="ECO:0007669"/>
    <property type="project" value="UniProtKB-EC"/>
</dbReference>
<gene>
    <name evidence="7" type="ORF">MNBD_CPR01-437</name>
</gene>
<keyword evidence="2" id="KW-0274">FAD</keyword>
<dbReference type="InterPro" id="IPR008255">
    <property type="entry name" value="Pyr_nucl-diS_OxRdtase_2_AS"/>
</dbReference>
<dbReference type="PROSITE" id="PS00573">
    <property type="entry name" value="PYRIDINE_REDOX_2"/>
    <property type="match status" value="1"/>
</dbReference>
<dbReference type="InterPro" id="IPR036188">
    <property type="entry name" value="FAD/NAD-bd_sf"/>
</dbReference>
<evidence type="ECO:0000256" key="1">
    <source>
        <dbReference type="ARBA" id="ARBA00022630"/>
    </source>
</evidence>
<dbReference type="PROSITE" id="PS51257">
    <property type="entry name" value="PROKAR_LIPOPROTEIN"/>
    <property type="match status" value="1"/>
</dbReference>